<protein>
    <submittedName>
        <fullName evidence="1">Uncharacterized protein</fullName>
    </submittedName>
</protein>
<accession>A0AAW2FM75</accession>
<reference evidence="1 2" key="1">
    <citation type="submission" date="2023-03" db="EMBL/GenBank/DDBJ databases">
        <title>High recombination rates correlate with genetic variation in Cardiocondyla obscurior ants.</title>
        <authorList>
            <person name="Errbii M."/>
        </authorList>
    </citation>
    <scope>NUCLEOTIDE SEQUENCE [LARGE SCALE GENOMIC DNA]</scope>
    <source>
        <strain evidence="1">Alpha-2009</strain>
        <tissue evidence="1">Whole body</tissue>
    </source>
</reference>
<organism evidence="1 2">
    <name type="scientific">Cardiocondyla obscurior</name>
    <dbReference type="NCBI Taxonomy" id="286306"/>
    <lineage>
        <taxon>Eukaryota</taxon>
        <taxon>Metazoa</taxon>
        <taxon>Ecdysozoa</taxon>
        <taxon>Arthropoda</taxon>
        <taxon>Hexapoda</taxon>
        <taxon>Insecta</taxon>
        <taxon>Pterygota</taxon>
        <taxon>Neoptera</taxon>
        <taxon>Endopterygota</taxon>
        <taxon>Hymenoptera</taxon>
        <taxon>Apocrita</taxon>
        <taxon>Aculeata</taxon>
        <taxon>Formicoidea</taxon>
        <taxon>Formicidae</taxon>
        <taxon>Myrmicinae</taxon>
        <taxon>Cardiocondyla</taxon>
    </lineage>
</organism>
<sequence>MSNMLCISGNFWKFISPTTQAKDERSGISRVKPSCLIWLYYVGGNEPPGGHYVAIKCAMLQPLYFSYFSQSVIRYDMINLLRADCGINGVTGAEGREKGTDLVMRRHVPAGFVVVTSYRG</sequence>
<evidence type="ECO:0000313" key="2">
    <source>
        <dbReference type="Proteomes" id="UP001430953"/>
    </source>
</evidence>
<gene>
    <name evidence="1" type="ORF">PUN28_010061</name>
</gene>
<keyword evidence="2" id="KW-1185">Reference proteome</keyword>
<proteinExistence type="predicted"/>
<evidence type="ECO:0000313" key="1">
    <source>
        <dbReference type="EMBL" id="KAL0116923.1"/>
    </source>
</evidence>
<dbReference type="AlphaFoldDB" id="A0AAW2FM75"/>
<name>A0AAW2FM75_9HYME</name>
<dbReference type="Proteomes" id="UP001430953">
    <property type="component" value="Unassembled WGS sequence"/>
</dbReference>
<comment type="caution">
    <text evidence="1">The sequence shown here is derived from an EMBL/GenBank/DDBJ whole genome shotgun (WGS) entry which is preliminary data.</text>
</comment>
<dbReference type="EMBL" id="JADYXP020000009">
    <property type="protein sequence ID" value="KAL0116923.1"/>
    <property type="molecule type" value="Genomic_DNA"/>
</dbReference>